<dbReference type="PANTHER" id="PTHR36251">
    <property type="entry name" value="FELS-1 PROPHAGE HOST SPECIFICITY PROTEIN-RELATED"/>
    <property type="match status" value="1"/>
</dbReference>
<name>A0A7T5UIB3_9BACT</name>
<dbReference type="InterPro" id="IPR053171">
    <property type="entry name" value="Viral_Tip_Attach_Protein"/>
</dbReference>
<evidence type="ECO:0000313" key="3">
    <source>
        <dbReference type="Proteomes" id="UP000595362"/>
    </source>
</evidence>
<keyword evidence="1" id="KW-1133">Transmembrane helix</keyword>
<dbReference type="SUPFAM" id="SSF49265">
    <property type="entry name" value="Fibronectin type III"/>
    <property type="match status" value="1"/>
</dbReference>
<evidence type="ECO:0000256" key="1">
    <source>
        <dbReference type="SAM" id="Phobius"/>
    </source>
</evidence>
<keyword evidence="1" id="KW-0472">Membrane</keyword>
<accession>A0A7T5UIB3</accession>
<organism evidence="2 3">
    <name type="scientific">Micavibrio aeruginosavorus</name>
    <dbReference type="NCBI Taxonomy" id="349221"/>
    <lineage>
        <taxon>Bacteria</taxon>
        <taxon>Pseudomonadati</taxon>
        <taxon>Bdellovibrionota</taxon>
        <taxon>Bdellovibrionia</taxon>
        <taxon>Bdellovibrionales</taxon>
        <taxon>Pseudobdellovibrionaceae</taxon>
        <taxon>Micavibrio</taxon>
    </lineage>
</organism>
<feature type="transmembrane region" description="Helical" evidence="1">
    <location>
        <begin position="32"/>
        <end position="53"/>
    </location>
</feature>
<reference evidence="2 3" key="1">
    <citation type="submission" date="2020-07" db="EMBL/GenBank/DDBJ databases">
        <title>Huge and variable diversity of episymbiotic CPR bacteria and DPANN archaea in groundwater ecosystems.</title>
        <authorList>
            <person name="He C.Y."/>
            <person name="Keren R."/>
            <person name="Whittaker M."/>
            <person name="Farag I.F."/>
            <person name="Doudna J."/>
            <person name="Cate J.H.D."/>
            <person name="Banfield J.F."/>
        </authorList>
    </citation>
    <scope>NUCLEOTIDE SEQUENCE [LARGE SCALE GENOMIC DNA]</scope>
    <source>
        <strain evidence="2">NC_groundwater_70_Ag_B-0.1um_54_66</strain>
    </source>
</reference>
<evidence type="ECO:0000313" key="2">
    <source>
        <dbReference type="EMBL" id="QQG36816.1"/>
    </source>
</evidence>
<dbReference type="InterPro" id="IPR013783">
    <property type="entry name" value="Ig-like_fold"/>
</dbReference>
<dbReference type="Gene3D" id="2.60.40.10">
    <property type="entry name" value="Immunoglobulins"/>
    <property type="match status" value="1"/>
</dbReference>
<dbReference type="InterPro" id="IPR036116">
    <property type="entry name" value="FN3_sf"/>
</dbReference>
<protein>
    <submittedName>
        <fullName evidence="2">Uncharacterized protein</fullName>
    </submittedName>
</protein>
<sequence length="610" mass="66131">MPPAVAAVGAVAGALTSHFIAAAVGGGVLGAVVGAVAGGIVSTGISFLGSKVFGKEPDKPRFESTLLSADVKGGGRTQMVRQPITSHRIIYGRTRVSGPIVFIHSRPVDGSSEKLDMLHVVIVLAAHESNAIQDIFFNDEVLALDGSGNATADPYKQGSTVYANVYKHLGSPDQLADSVLVANSAGKWSDGHRLRGLTYVHAMLRFDEKAYASGLPNISAVVKGREVYDPRTEETAWSENAALCILDYLLSSFGLNASLDEIDLNSFISAANICDETVDTLDGEEKRYTCNGVVDLASKPNDILEDMLTSCAGFLAYTGGKWRLKVGAFDAPVLTIEPKHARDALLLKPHRSRYRLVNTIRGAFVSPEHQWQPTEFPPVSREVYVAQDGDEEVASTLDLPFTQSHTMAQRIAYIALEKNRRQKQILFPANLIGFQVAAGNTIAIDWPRMGLAGLPCQVTSWLMTENLGVDLTLDEDGADVYAFSPTDLTPLENAPAVVAPNNVAVPPTAPNGLNITAGADYFHIIWNRIPDQDLRYVELWEHTDDTDDPEEDASRVLEVFGNEVTRNNLTGQQTLYYWVRSVDRYGNKSTFVGPISDTTSGDQPITLVLE</sequence>
<keyword evidence="1" id="KW-0812">Transmembrane</keyword>
<proteinExistence type="predicted"/>
<dbReference type="EMBL" id="CP066681">
    <property type="protein sequence ID" value="QQG36816.1"/>
    <property type="molecule type" value="Genomic_DNA"/>
</dbReference>
<gene>
    <name evidence="2" type="ORF">HYS17_03330</name>
</gene>
<dbReference type="AlphaFoldDB" id="A0A7T5UIB3"/>
<dbReference type="PANTHER" id="PTHR36251:SF2">
    <property type="entry name" value="GIFSY-2 PROPHAGE HOST SPECIFICITY PROTEIN J, PHAGE LAMBDA"/>
    <property type="match status" value="1"/>
</dbReference>
<dbReference type="Proteomes" id="UP000595362">
    <property type="component" value="Chromosome"/>
</dbReference>